<dbReference type="AlphaFoldDB" id="A0A1C5HRV2"/>
<feature type="domain" description="Condensation" evidence="1">
    <location>
        <begin position="8"/>
        <end position="340"/>
    </location>
</feature>
<dbReference type="PANTHER" id="PTHR45398:SF1">
    <property type="entry name" value="ENZYME, PUTATIVE (JCVI)-RELATED"/>
    <property type="match status" value="1"/>
</dbReference>
<dbReference type="Gene3D" id="3.30.559.30">
    <property type="entry name" value="Nonribosomal peptide synthetase, condensation domain"/>
    <property type="match status" value="1"/>
</dbReference>
<dbReference type="PANTHER" id="PTHR45398">
    <property type="match status" value="1"/>
</dbReference>
<evidence type="ECO:0000313" key="3">
    <source>
        <dbReference type="Proteomes" id="UP000198226"/>
    </source>
</evidence>
<dbReference type="Proteomes" id="UP000198226">
    <property type="component" value="Chromosome I"/>
</dbReference>
<keyword evidence="3" id="KW-1185">Reference proteome</keyword>
<organism evidence="2 3">
    <name type="scientific">Micromonospora rifamycinica</name>
    <dbReference type="NCBI Taxonomy" id="291594"/>
    <lineage>
        <taxon>Bacteria</taxon>
        <taxon>Bacillati</taxon>
        <taxon>Actinomycetota</taxon>
        <taxon>Actinomycetes</taxon>
        <taxon>Micromonosporales</taxon>
        <taxon>Micromonosporaceae</taxon>
        <taxon>Micromonospora</taxon>
    </lineage>
</organism>
<gene>
    <name evidence="2" type="ORF">GA0070623_1610</name>
</gene>
<dbReference type="Gene3D" id="3.30.559.10">
    <property type="entry name" value="Chloramphenicol acetyltransferase-like domain"/>
    <property type="match status" value="1"/>
</dbReference>
<dbReference type="OrthoDB" id="2472181at2"/>
<proteinExistence type="predicted"/>
<dbReference type="EMBL" id="LT607752">
    <property type="protein sequence ID" value="SCG48734.1"/>
    <property type="molecule type" value="Genomic_DNA"/>
</dbReference>
<dbReference type="GO" id="GO:0008610">
    <property type="term" value="P:lipid biosynthetic process"/>
    <property type="evidence" value="ECO:0007669"/>
    <property type="project" value="UniProtKB-ARBA"/>
</dbReference>
<dbReference type="Pfam" id="PF00668">
    <property type="entry name" value="Condensation"/>
    <property type="match status" value="1"/>
</dbReference>
<sequence>MVLSVEARETPASVSQRLLWMIKHYRSDFGALNCPVVCRIVGDLDGPALQAAVDALVARHEALRTTFHGRGARLVQRVHPPRPQPLVWADLATGESPQVALARDLQTPIDPGQWPTRASVWRVGATEHLFCLNLHHLVTDAWSTGILLRDLVACYDAACGGAAVPAPRGWQMSRFAQAQQELLASDRLGRYQRYWRQQLAGSQIPRLDALYPAADADGAGADADGAGAAAPRSVAAELPAATVAGLRELARRERTTMFTVLLAAFHTQLHRLTGQPDLAVASMFANRSRPEVRDTVGLLAGMVLLRAQVARQNSFAELVRHLHAAVISAFAYQDLPFHLLPTGLVDTGGGRADDVMFNVMSPLRHDLTGGGARFELVVPTEIGSRFPFELALAPVGEHRVQAVLFRAGGWADPALGQEFLAGYLEVAAAAAHRPDAGLPARG</sequence>
<protein>
    <submittedName>
        <fullName evidence="2">Condensation domain-containing protein</fullName>
    </submittedName>
</protein>
<evidence type="ECO:0000259" key="1">
    <source>
        <dbReference type="Pfam" id="PF00668"/>
    </source>
</evidence>
<dbReference type="InterPro" id="IPR001242">
    <property type="entry name" value="Condensation_dom"/>
</dbReference>
<accession>A0A1C5HRV2</accession>
<name>A0A1C5HRV2_9ACTN</name>
<reference evidence="3" key="1">
    <citation type="submission" date="2016-06" db="EMBL/GenBank/DDBJ databases">
        <authorList>
            <person name="Varghese N."/>
            <person name="Submissions Spin"/>
        </authorList>
    </citation>
    <scope>NUCLEOTIDE SEQUENCE [LARGE SCALE GENOMIC DNA]</scope>
    <source>
        <strain evidence="3">DSM 44983</strain>
    </source>
</reference>
<evidence type="ECO:0000313" key="2">
    <source>
        <dbReference type="EMBL" id="SCG48734.1"/>
    </source>
</evidence>
<dbReference type="GO" id="GO:0003824">
    <property type="term" value="F:catalytic activity"/>
    <property type="evidence" value="ECO:0007669"/>
    <property type="project" value="InterPro"/>
</dbReference>
<dbReference type="SUPFAM" id="SSF52777">
    <property type="entry name" value="CoA-dependent acyltransferases"/>
    <property type="match status" value="2"/>
</dbReference>
<dbReference type="InterPro" id="IPR023213">
    <property type="entry name" value="CAT-like_dom_sf"/>
</dbReference>